<feature type="signal peptide" evidence="1">
    <location>
        <begin position="1"/>
        <end position="19"/>
    </location>
</feature>
<dbReference type="InterPro" id="IPR025345">
    <property type="entry name" value="DUF4249"/>
</dbReference>
<sequence length="335" mass="36751">MKKFLFPALMAVLSACVQSVDIKGPAYQKKPVLVGTLHPDSLLTVRLSWSKPTSGTATAVPITDARVIFSQDRIALGQANHLTNGSYQLSIKPTENHLYAVSVTLSSGQTLFAEDYLPLWPAGQVIVSDKKKDNVNANPDITIQLDRALADSSFLWMGLYVTQYSSYGYPDGCIVNGQIKEGCVKDIRKLLKSNYITTRSAVLDPFNGFFDALINKNSNSSPARVRPDVFNANPGYVITVAPLNQGEPWIPEPTNQVPPGENILELFTVGPAYDRYLKSAITGFQNRPTDFEGDLFNPFAEPTPVYSNVKNGLGLFGARNGRYIVLKLNTSNELK</sequence>
<reference evidence="2 3" key="1">
    <citation type="submission" date="2018-11" db="EMBL/GenBank/DDBJ databases">
        <authorList>
            <person name="Zhou Z."/>
            <person name="Wang G."/>
        </authorList>
    </citation>
    <scope>NUCLEOTIDE SEQUENCE [LARGE SCALE GENOMIC DNA]</scope>
    <source>
        <strain evidence="2 3">KCTC52004</strain>
    </source>
</reference>
<dbReference type="AlphaFoldDB" id="A0A3P1BHZ6"/>
<proteinExistence type="predicted"/>
<dbReference type="Pfam" id="PF14054">
    <property type="entry name" value="DUF4249"/>
    <property type="match status" value="1"/>
</dbReference>
<protein>
    <submittedName>
        <fullName evidence="2">DUF4249 family protein</fullName>
    </submittedName>
</protein>
<dbReference type="OrthoDB" id="1115009at2"/>
<gene>
    <name evidence="2" type="ORF">EHT25_20970</name>
</gene>
<evidence type="ECO:0000256" key="1">
    <source>
        <dbReference type="SAM" id="SignalP"/>
    </source>
</evidence>
<comment type="caution">
    <text evidence="2">The sequence shown here is derived from an EMBL/GenBank/DDBJ whole genome shotgun (WGS) entry which is preliminary data.</text>
</comment>
<evidence type="ECO:0000313" key="3">
    <source>
        <dbReference type="Proteomes" id="UP000271925"/>
    </source>
</evidence>
<organism evidence="2 3">
    <name type="scientific">Larkinella rosea</name>
    <dbReference type="NCBI Taxonomy" id="2025312"/>
    <lineage>
        <taxon>Bacteria</taxon>
        <taxon>Pseudomonadati</taxon>
        <taxon>Bacteroidota</taxon>
        <taxon>Cytophagia</taxon>
        <taxon>Cytophagales</taxon>
        <taxon>Spirosomataceae</taxon>
        <taxon>Larkinella</taxon>
    </lineage>
</organism>
<accession>A0A3P1BHZ6</accession>
<dbReference type="RefSeq" id="WP_124877137.1">
    <property type="nucleotide sequence ID" value="NZ_RQJO01000010.1"/>
</dbReference>
<dbReference type="PROSITE" id="PS51257">
    <property type="entry name" value="PROKAR_LIPOPROTEIN"/>
    <property type="match status" value="1"/>
</dbReference>
<name>A0A3P1BHZ6_9BACT</name>
<keyword evidence="3" id="KW-1185">Reference proteome</keyword>
<dbReference type="Proteomes" id="UP000271925">
    <property type="component" value="Unassembled WGS sequence"/>
</dbReference>
<feature type="chain" id="PRO_5018179079" evidence="1">
    <location>
        <begin position="20"/>
        <end position="335"/>
    </location>
</feature>
<evidence type="ECO:0000313" key="2">
    <source>
        <dbReference type="EMBL" id="RRB00671.1"/>
    </source>
</evidence>
<dbReference type="EMBL" id="RQJO01000010">
    <property type="protein sequence ID" value="RRB00671.1"/>
    <property type="molecule type" value="Genomic_DNA"/>
</dbReference>
<keyword evidence="1" id="KW-0732">Signal</keyword>